<proteinExistence type="predicted"/>
<evidence type="ECO:0000313" key="2">
    <source>
        <dbReference type="Proteomes" id="UP000831701"/>
    </source>
</evidence>
<organism evidence="1 2">
    <name type="scientific">Scortum barcoo</name>
    <name type="common">barcoo grunter</name>
    <dbReference type="NCBI Taxonomy" id="214431"/>
    <lineage>
        <taxon>Eukaryota</taxon>
        <taxon>Metazoa</taxon>
        <taxon>Chordata</taxon>
        <taxon>Craniata</taxon>
        <taxon>Vertebrata</taxon>
        <taxon>Euteleostomi</taxon>
        <taxon>Actinopterygii</taxon>
        <taxon>Neopterygii</taxon>
        <taxon>Teleostei</taxon>
        <taxon>Neoteleostei</taxon>
        <taxon>Acanthomorphata</taxon>
        <taxon>Eupercaria</taxon>
        <taxon>Centrarchiformes</taxon>
        <taxon>Terapontoidei</taxon>
        <taxon>Terapontidae</taxon>
        <taxon>Scortum</taxon>
    </lineage>
</organism>
<protein>
    <submittedName>
        <fullName evidence="1">Uncharacterized protein</fullName>
    </submittedName>
</protein>
<keyword evidence="2" id="KW-1185">Reference proteome</keyword>
<accession>A0ACB8VR04</accession>
<name>A0ACB8VR04_9TELE</name>
<dbReference type="EMBL" id="CM041548">
    <property type="protein sequence ID" value="KAI3358046.1"/>
    <property type="molecule type" value="Genomic_DNA"/>
</dbReference>
<sequence length="353" mass="40035">MSFLRRVAGRSLRDRVRSSVTREELGVEPLLLRIERSQLRWLGHLFRMPPGRLPREVFQACPTGRRPLGKTQDTLERLCLSAGLGTPRVPPGRAGGSVWGLIRPSSSPLGAGFFFVEKKDKTLRPCIDFRGLNDITIKNKYPLPLIDPAFEPFHQATIFSKLDLRNAYHLVRIREFIVEVDASETGIGAVLSQRCPVDQKVHPCAFFSRRLTPAERNYDVGNRELLAVVLALQEWRHWLEGAEQPFLVWTDHKNLAYLRSAKRLNPRQARWALFLSRFEFTLTYFRPGSHNTKPDALSRQFSLDTSPSEPASILPPSCIVGAASWDIETRVQEALKDHPAPNNCPKDLTVCPQ</sequence>
<comment type="caution">
    <text evidence="1">The sequence shown here is derived from an EMBL/GenBank/DDBJ whole genome shotgun (WGS) entry which is preliminary data.</text>
</comment>
<gene>
    <name evidence="1" type="ORF">L3Q82_003064</name>
</gene>
<dbReference type="Proteomes" id="UP000831701">
    <property type="component" value="Chromosome 18"/>
</dbReference>
<evidence type="ECO:0000313" key="1">
    <source>
        <dbReference type="EMBL" id="KAI3358046.1"/>
    </source>
</evidence>
<reference evidence="1" key="1">
    <citation type="submission" date="2022-04" db="EMBL/GenBank/DDBJ databases">
        <title>Jade perch genome.</title>
        <authorList>
            <person name="Chao B."/>
        </authorList>
    </citation>
    <scope>NUCLEOTIDE SEQUENCE</scope>
    <source>
        <strain evidence="1">CB-2022</strain>
    </source>
</reference>